<keyword evidence="1" id="KW-0539">Nucleus</keyword>
<keyword evidence="1" id="KW-0479">Metal-binding</keyword>
<sequence length="279" mass="33364">MATIHDYSGCLIDSTSDPRCGMEFDTEKIAYDFYNAYGRKMGFNIRRESYEKRLFAMFVGLNHHQETFVFVSALIWLMSIFELRQKWAYVYVKQVWSVGMKSTRPSERFNASLKDYLKSDYNLPQFFMYFERMVNDKRYKELEAEYDSCYRLVNMNIPVKMLIQARDIYTKPIFEEFQEQFIEAVELNITNCIEDNGDFIYTLTMYDAFGKGDNCNVRKGSDNKLFCSCRMFEKKWVLYGHAIKVLRDIMNIKEIPDQYLLKRWIKRARSECVQNIHGH</sequence>
<accession>A0AAE0CTF4</accession>
<reference evidence="2" key="1">
    <citation type="journal article" date="2023" name="Plant J.">
        <title>Genome sequences and population genomics provide insights into the demographic history, inbreeding, and mutation load of two 'living fossil' tree species of Dipteronia.</title>
        <authorList>
            <person name="Feng Y."/>
            <person name="Comes H.P."/>
            <person name="Chen J."/>
            <person name="Zhu S."/>
            <person name="Lu R."/>
            <person name="Zhang X."/>
            <person name="Li P."/>
            <person name="Qiu J."/>
            <person name="Olsen K.M."/>
            <person name="Qiu Y."/>
        </authorList>
    </citation>
    <scope>NUCLEOTIDE SEQUENCE</scope>
    <source>
        <strain evidence="2">KIB01</strain>
    </source>
</reference>
<dbReference type="AlphaFoldDB" id="A0AAE0CTF4"/>
<dbReference type="GO" id="GO:0005634">
    <property type="term" value="C:nucleus"/>
    <property type="evidence" value="ECO:0007669"/>
    <property type="project" value="UniProtKB-SubCell"/>
</dbReference>
<evidence type="ECO:0000256" key="1">
    <source>
        <dbReference type="RuleBase" id="RU367018"/>
    </source>
</evidence>
<dbReference type="EMBL" id="JANJYI010000001">
    <property type="protein sequence ID" value="KAK2662233.1"/>
    <property type="molecule type" value="Genomic_DNA"/>
</dbReference>
<name>A0AAE0CTF4_9ROSI</name>
<keyword evidence="3" id="KW-1185">Reference proteome</keyword>
<dbReference type="GO" id="GO:0008270">
    <property type="term" value="F:zinc ion binding"/>
    <property type="evidence" value="ECO:0007669"/>
    <property type="project" value="UniProtKB-UniRule"/>
</dbReference>
<keyword evidence="1" id="KW-0863">Zinc-finger</keyword>
<evidence type="ECO:0000313" key="3">
    <source>
        <dbReference type="Proteomes" id="UP001280121"/>
    </source>
</evidence>
<dbReference type="InterPro" id="IPR031052">
    <property type="entry name" value="FHY3/FAR1"/>
</dbReference>
<dbReference type="Proteomes" id="UP001280121">
    <property type="component" value="Unassembled WGS sequence"/>
</dbReference>
<comment type="caution">
    <text evidence="2">The sequence shown here is derived from an EMBL/GenBank/DDBJ whole genome shotgun (WGS) entry which is preliminary data.</text>
</comment>
<comment type="function">
    <text evidence="1">Putative transcription activator involved in regulating light control of development.</text>
</comment>
<comment type="subcellular location">
    <subcellularLocation>
        <location evidence="1">Nucleus</location>
    </subcellularLocation>
</comment>
<keyword evidence="1" id="KW-0862">Zinc</keyword>
<gene>
    <name evidence="2" type="ORF">Ddye_000807</name>
</gene>
<dbReference type="PANTHER" id="PTHR31669">
    <property type="entry name" value="PROTEIN FAR1-RELATED SEQUENCE 10-RELATED"/>
    <property type="match status" value="1"/>
</dbReference>
<dbReference type="GO" id="GO:0006355">
    <property type="term" value="P:regulation of DNA-templated transcription"/>
    <property type="evidence" value="ECO:0007669"/>
    <property type="project" value="UniProtKB-UniRule"/>
</dbReference>
<evidence type="ECO:0000313" key="2">
    <source>
        <dbReference type="EMBL" id="KAK2662233.1"/>
    </source>
</evidence>
<comment type="similarity">
    <text evidence="1">Belongs to the FHY3/FAR1 family.</text>
</comment>
<organism evidence="2 3">
    <name type="scientific">Dipteronia dyeriana</name>
    <dbReference type="NCBI Taxonomy" id="168575"/>
    <lineage>
        <taxon>Eukaryota</taxon>
        <taxon>Viridiplantae</taxon>
        <taxon>Streptophyta</taxon>
        <taxon>Embryophyta</taxon>
        <taxon>Tracheophyta</taxon>
        <taxon>Spermatophyta</taxon>
        <taxon>Magnoliopsida</taxon>
        <taxon>eudicotyledons</taxon>
        <taxon>Gunneridae</taxon>
        <taxon>Pentapetalae</taxon>
        <taxon>rosids</taxon>
        <taxon>malvids</taxon>
        <taxon>Sapindales</taxon>
        <taxon>Sapindaceae</taxon>
        <taxon>Hippocastanoideae</taxon>
        <taxon>Acereae</taxon>
        <taxon>Dipteronia</taxon>
    </lineage>
</organism>
<protein>
    <recommendedName>
        <fullName evidence="1">Protein FAR1-RELATED SEQUENCE</fullName>
    </recommendedName>
</protein>
<proteinExistence type="inferred from homology"/>
<dbReference type="PANTHER" id="PTHR31669:SF281">
    <property type="entry name" value="PROTEIN FAR1-RELATED SEQUENCE"/>
    <property type="match status" value="1"/>
</dbReference>